<accession>A0A2H9T553</accession>
<sequence>MSRSGLRRGSSHERSYLYGERDSNEICSLDRSGHEDLPCVTTQDEPHDGVSLAPGRPSSSRRKDSSLSSGKRGKHVKNVAPGSESVVNSVVPISGAPVSSGSSRDGRVVLPIQELPGVGEGHPDPGLTLPRVELADNSRKLSSLPLGREFQPPVTGLVSDLGNPGGVVDGGSFDAGPVPPSSGPGVTDFLAGLSTSTGVRDAQLSYSCINSGPAFHPGQLPGPGPIRSSPECAGSGFPGGVLPRECFAGQATGFQAPFPSGSGYRVACGQPSLGHPNQPADGFGYRQHPGSCGPSPHMSGFPPGGSGGPPMSFGLGGQPQSQAGQFDQFWGHSQPAGPFPFPQGYGFNPMAFPAWNPWGLVSPSRRRFGSSADPLQRSASSGATVAGPKKVCRTFRTSASRADSFVSGSKGRAVTSKSKPAATVVRRSAPKRRFVEPLQDSPELVPMAGPFHAVETSCPASVEAMDCEDAGMADEEDVVHLSPGCSDIDAGLSGSSDDDPLGGDSQDEGDPEAAEAEAQHVLSGMRALRADVSRILGEKVCPPPSASSIPESTTLLGSLVAPRASAQSDRSLPEGTIVSSALATAQSRVLEKNSSSTRTPGFAGLQLSVGDLSEVHPSDYATHDGLLVSQPARLESRELAAWPGKSVDQVVFGSKEHHKMERLLRLSIQILSYIDFLTVCLYRVSDVPEGRISETEQADIQDRMTSALNGALRALAALQVSLLVNVLLARRFSVLKNRPVDEPYRSRLLTAPFSGSTLFGGSLPSVQKDLKEDSVASALLVKRIQAEKARTSQGSAPPKKKAKPSATQTFAQPKAKPSFKGNKGKGKKGKNPPGGKKKSS</sequence>
<proteinExistence type="predicted"/>
<comment type="caution">
    <text evidence="2">The sequence shown here is derived from an EMBL/GenBank/DDBJ whole genome shotgun (WGS) entry which is preliminary data.</text>
</comment>
<protein>
    <submittedName>
        <fullName evidence="2">Uncharacterized protein</fullName>
    </submittedName>
</protein>
<evidence type="ECO:0000313" key="2">
    <source>
        <dbReference type="EMBL" id="PJE78337.1"/>
    </source>
</evidence>
<organism evidence="2">
    <name type="scientific">invertebrate metagenome</name>
    <dbReference type="NCBI Taxonomy" id="1711999"/>
    <lineage>
        <taxon>unclassified sequences</taxon>
        <taxon>metagenomes</taxon>
        <taxon>organismal metagenomes</taxon>
    </lineage>
</organism>
<name>A0A2H9T553_9ZZZZ</name>
<dbReference type="AlphaFoldDB" id="A0A2H9T553"/>
<feature type="region of interest" description="Disordered" evidence="1">
    <location>
        <begin position="1"/>
        <end position="83"/>
    </location>
</feature>
<evidence type="ECO:0000256" key="1">
    <source>
        <dbReference type="SAM" id="MobiDB-lite"/>
    </source>
</evidence>
<dbReference type="EMBL" id="NSIT01000200">
    <property type="protein sequence ID" value="PJE78337.1"/>
    <property type="molecule type" value="Genomic_DNA"/>
</dbReference>
<feature type="compositionally biased region" description="Basic residues" evidence="1">
    <location>
        <begin position="822"/>
        <end position="840"/>
    </location>
</feature>
<feature type="compositionally biased region" description="Low complexity" evidence="1">
    <location>
        <begin position="486"/>
        <end position="495"/>
    </location>
</feature>
<feature type="region of interest" description="Disordered" evidence="1">
    <location>
        <begin position="473"/>
        <end position="513"/>
    </location>
</feature>
<feature type="compositionally biased region" description="Acidic residues" evidence="1">
    <location>
        <begin position="496"/>
        <end position="513"/>
    </location>
</feature>
<reference evidence="2" key="1">
    <citation type="journal article" date="2017" name="Appl. Environ. Microbiol.">
        <title>Molecular characterization of an Endozoicomonas-like organism causing infection in king scallop Pecten maximus L.</title>
        <authorList>
            <person name="Cano I."/>
            <person name="van Aerle R."/>
            <person name="Ross S."/>
            <person name="Verner-Jeffreys D.W."/>
            <person name="Paley R.K."/>
            <person name="Rimmer G."/>
            <person name="Ryder D."/>
            <person name="Hooper P."/>
            <person name="Stone D."/>
            <person name="Feist S.W."/>
        </authorList>
    </citation>
    <scope>NUCLEOTIDE SEQUENCE</scope>
</reference>
<gene>
    <name evidence="2" type="ORF">CI610_02733</name>
</gene>
<feature type="compositionally biased region" description="Basic and acidic residues" evidence="1">
    <location>
        <begin position="10"/>
        <end position="24"/>
    </location>
</feature>
<feature type="region of interest" description="Disordered" evidence="1">
    <location>
        <begin position="296"/>
        <end position="323"/>
    </location>
</feature>
<feature type="region of interest" description="Disordered" evidence="1">
    <location>
        <begin position="786"/>
        <end position="840"/>
    </location>
</feature>